<protein>
    <recommendedName>
        <fullName evidence="6">NR LBD domain-containing protein</fullName>
    </recommendedName>
</protein>
<keyword evidence="2" id="KW-0804">Transcription</keyword>
<evidence type="ECO:0000313" key="5">
    <source>
        <dbReference type="Proteomes" id="UP000663879"/>
    </source>
</evidence>
<keyword evidence="5" id="KW-1185">Reference proteome</keyword>
<keyword evidence="3" id="KW-0675">Receptor</keyword>
<dbReference type="AlphaFoldDB" id="A0A814P7H9"/>
<evidence type="ECO:0000256" key="2">
    <source>
        <dbReference type="ARBA" id="ARBA00023163"/>
    </source>
</evidence>
<evidence type="ECO:0000256" key="1">
    <source>
        <dbReference type="ARBA" id="ARBA00023015"/>
    </source>
</evidence>
<dbReference type="Gene3D" id="1.10.565.10">
    <property type="entry name" value="Retinoid X Receptor"/>
    <property type="match status" value="1"/>
</dbReference>
<accession>A0A814P7H9</accession>
<dbReference type="EMBL" id="CAJNOC010007731">
    <property type="protein sequence ID" value="CAF1103890.1"/>
    <property type="molecule type" value="Genomic_DNA"/>
</dbReference>
<dbReference type="InterPro" id="IPR035500">
    <property type="entry name" value="NHR-like_dom_sf"/>
</dbReference>
<name>A0A814P7H9_9BILA</name>
<reference evidence="4" key="1">
    <citation type="submission" date="2021-02" db="EMBL/GenBank/DDBJ databases">
        <authorList>
            <person name="Nowell W R."/>
        </authorList>
    </citation>
    <scope>NUCLEOTIDE SEQUENCE</scope>
    <source>
        <strain evidence="4">Ploen Becks lab</strain>
    </source>
</reference>
<evidence type="ECO:0008006" key="6">
    <source>
        <dbReference type="Google" id="ProtNLM"/>
    </source>
</evidence>
<organism evidence="4 5">
    <name type="scientific">Brachionus calyciflorus</name>
    <dbReference type="NCBI Taxonomy" id="104777"/>
    <lineage>
        <taxon>Eukaryota</taxon>
        <taxon>Metazoa</taxon>
        <taxon>Spiralia</taxon>
        <taxon>Gnathifera</taxon>
        <taxon>Rotifera</taxon>
        <taxon>Eurotatoria</taxon>
        <taxon>Monogononta</taxon>
        <taxon>Pseudotrocha</taxon>
        <taxon>Ploima</taxon>
        <taxon>Brachionidae</taxon>
        <taxon>Brachionus</taxon>
    </lineage>
</organism>
<evidence type="ECO:0000313" key="4">
    <source>
        <dbReference type="EMBL" id="CAF1103890.1"/>
    </source>
</evidence>
<dbReference type="OrthoDB" id="10439947at2759"/>
<comment type="caution">
    <text evidence="4">The sequence shown here is derived from an EMBL/GenBank/DDBJ whole genome shotgun (WGS) entry which is preliminary data.</text>
</comment>
<sequence>INFVSLLIETKNYLSQLNLNDIEIGILCGIVLTTLNDPVINFNNDESFTIANRIKNELYEALRFEITNKLKTSDTNDSSDDNTINTLLENINTFLKKVHLIGAIHLENLKFYKANFNGSKLPDLISEIYELNKTFSIFNNE</sequence>
<dbReference type="SUPFAM" id="SSF48508">
    <property type="entry name" value="Nuclear receptor ligand-binding domain"/>
    <property type="match status" value="1"/>
</dbReference>
<dbReference type="Proteomes" id="UP000663879">
    <property type="component" value="Unassembled WGS sequence"/>
</dbReference>
<proteinExistence type="predicted"/>
<evidence type="ECO:0000256" key="3">
    <source>
        <dbReference type="ARBA" id="ARBA00023170"/>
    </source>
</evidence>
<feature type="non-terminal residue" evidence="4">
    <location>
        <position position="1"/>
    </location>
</feature>
<keyword evidence="1" id="KW-0805">Transcription regulation</keyword>
<gene>
    <name evidence="4" type="ORF">OXX778_LOCUS21291</name>
</gene>